<dbReference type="Pfam" id="PF00067">
    <property type="entry name" value="p450"/>
    <property type="match status" value="1"/>
</dbReference>
<keyword evidence="7" id="KW-0560">Oxidoreductase</keyword>
<protein>
    <submittedName>
        <fullName evidence="13">Ternary complex factor MIP1, leucine-zipper</fullName>
    </submittedName>
</protein>
<evidence type="ECO:0000256" key="3">
    <source>
        <dbReference type="ARBA" id="ARBA00010617"/>
    </source>
</evidence>
<evidence type="ECO:0000313" key="14">
    <source>
        <dbReference type="Proteomes" id="UP000245207"/>
    </source>
</evidence>
<dbReference type="PANTHER" id="PTHR23054:SF20">
    <property type="entry name" value="DUF547 DOMAIN-CONTAINING PROTEIN"/>
    <property type="match status" value="1"/>
</dbReference>
<accession>A0A2U1MM51</accession>
<comment type="subcellular location">
    <subcellularLocation>
        <location evidence="2">Membrane</location>
        <topology evidence="2">Single-pass membrane protein</topology>
    </subcellularLocation>
</comment>
<keyword evidence="10" id="KW-0349">Heme</keyword>
<organism evidence="13 14">
    <name type="scientific">Artemisia annua</name>
    <name type="common">Sweet wormwood</name>
    <dbReference type="NCBI Taxonomy" id="35608"/>
    <lineage>
        <taxon>Eukaryota</taxon>
        <taxon>Viridiplantae</taxon>
        <taxon>Streptophyta</taxon>
        <taxon>Embryophyta</taxon>
        <taxon>Tracheophyta</taxon>
        <taxon>Spermatophyta</taxon>
        <taxon>Magnoliopsida</taxon>
        <taxon>eudicotyledons</taxon>
        <taxon>Gunneridae</taxon>
        <taxon>Pentapetalae</taxon>
        <taxon>asterids</taxon>
        <taxon>campanulids</taxon>
        <taxon>Asterales</taxon>
        <taxon>Asteraceae</taxon>
        <taxon>Asteroideae</taxon>
        <taxon>Anthemideae</taxon>
        <taxon>Artemisiinae</taxon>
        <taxon>Artemisia</taxon>
    </lineage>
</organism>
<feature type="domain" description="DUF547" evidence="11">
    <location>
        <begin position="306"/>
        <end position="440"/>
    </location>
</feature>
<dbReference type="EMBL" id="PKPP01004888">
    <property type="protein sequence ID" value="PWA62339.1"/>
    <property type="molecule type" value="Genomic_DNA"/>
</dbReference>
<evidence type="ECO:0000256" key="5">
    <source>
        <dbReference type="ARBA" id="ARBA00022723"/>
    </source>
</evidence>
<dbReference type="Gene3D" id="1.10.630.10">
    <property type="entry name" value="Cytochrome P450"/>
    <property type="match status" value="1"/>
</dbReference>
<dbReference type="InterPro" id="IPR002401">
    <property type="entry name" value="Cyt_P450_E_grp-I"/>
</dbReference>
<dbReference type="PANTHER" id="PTHR23054">
    <property type="entry name" value="TERNARY COMPLEX FACTOR MIP1, LEUCINE-ZIPPER-RELATED"/>
    <property type="match status" value="1"/>
</dbReference>
<sequence length="947" mass="108420">MESFASTHKRFKSEQRIFENMNTMLISPQHLKMVKNCKEPEEFEFYSTKDLLNKEISELQNELKDQFVIRRELEKATVDPPPLHDPVNEDSLPKPAKDLIKEISALEFEVKHLETYLLSLYRKAFQDYVNCPVPQEPVEDSYVQRSHSSLSLRTNPLEKSFHEALDSCHSLPLAMLERATDDLSSISRAENRDICMSANQLSEEMVKCLSTIYCQIADPPVLNHGFLSSPSDSSPQDEFVMWSPQCDGETTWEPNDFEPSMESSEYCLNVVEVQGICRLDQRSSSVEHKERNFRSLVSQLEQVDPRTLKPEEKLAFWINVHNALVMHAFLVYGTPRGTLKRISLFLKASYNIGGLNISVSDIQRTILGCRLPRPGQWLQSLLFPKPRSKSRDARKDYAIDHEQPLLYFALCCGNHSDPMVRIYTPKSIFQELEVAKEEYIHTNIKIPKGQKLLLPKLVELYAKDSSLCMNGLIDVIEHSIPEMYSKSFKKYSHRVPPGSLGLPLIGQSFDLLRALKADKVEEWCQERIAKHGHMWKASLFGYPTVFLHGTTANKFVYTCDSNTLINKQPPSISRILGTRNILELSGADHKRVKAALVSLLKPEVLRQYVAKADEEIQHHLETHWCGKNEVRVQPLIKTLTFNLICSLLFGIERGPKREKLLPLFQDMIESVLAVPVNLPFTQFNRGLKARKKLVPMLLDLLHEKRVAHEEQQDNTSKDLFISLLSVRDDDSSAMMSEEEIIDNIIIVMVAGYDTTSVLLTFLVRLLANNDAIYCNISREQEEISKSKAPGEDLTWEDLTKMKYTWRVAFEMLRINPPVILTFRRAAQDIEYGGYVIRKGWQVMLSAAMTHMDGSIFQNPTVFDPARFEKNTPSPPTFSLLAFGAGPRMCPGMELAKMETLVMIHRLVTQFKWELVKKDESFKRIPMPKFDQGLLVRISPIKRDIGVV</sequence>
<dbReference type="OrthoDB" id="3945418at2759"/>
<dbReference type="AlphaFoldDB" id="A0A2U1MM51"/>
<dbReference type="InterPro" id="IPR001128">
    <property type="entry name" value="Cyt_P450"/>
</dbReference>
<dbReference type="Proteomes" id="UP000245207">
    <property type="component" value="Unassembled WGS sequence"/>
</dbReference>
<keyword evidence="9" id="KW-0472">Membrane</keyword>
<evidence type="ECO:0000256" key="1">
    <source>
        <dbReference type="ARBA" id="ARBA00001971"/>
    </source>
</evidence>
<comment type="similarity">
    <text evidence="3">Belongs to the cytochrome P450 family.</text>
</comment>
<proteinExistence type="inferred from homology"/>
<dbReference type="SUPFAM" id="SSF48264">
    <property type="entry name" value="Cytochrome P450"/>
    <property type="match status" value="1"/>
</dbReference>
<evidence type="ECO:0000313" key="13">
    <source>
        <dbReference type="EMBL" id="PWA62339.1"/>
    </source>
</evidence>
<evidence type="ECO:0000256" key="10">
    <source>
        <dbReference type="PIRSR" id="PIRSR602401-1"/>
    </source>
</evidence>
<keyword evidence="4" id="KW-0812">Transmembrane</keyword>
<dbReference type="CDD" id="cd11043">
    <property type="entry name" value="CYP90-like"/>
    <property type="match status" value="1"/>
</dbReference>
<dbReference type="GO" id="GO:0005506">
    <property type="term" value="F:iron ion binding"/>
    <property type="evidence" value="ECO:0007669"/>
    <property type="project" value="InterPro"/>
</dbReference>
<dbReference type="PROSITE" id="PS00086">
    <property type="entry name" value="CYTOCHROME_P450"/>
    <property type="match status" value="1"/>
</dbReference>
<name>A0A2U1MM51_ARTAN</name>
<evidence type="ECO:0000259" key="11">
    <source>
        <dbReference type="Pfam" id="PF04784"/>
    </source>
</evidence>
<dbReference type="FunFam" id="1.10.630.10:FF:000022">
    <property type="entry name" value="Taxadiene 5-alpha hydroxylase"/>
    <property type="match status" value="1"/>
</dbReference>
<gene>
    <name evidence="13" type="ORF">CTI12_AA262250</name>
</gene>
<dbReference type="Pfam" id="PF04784">
    <property type="entry name" value="DUF547"/>
    <property type="match status" value="1"/>
</dbReference>
<reference evidence="13 14" key="1">
    <citation type="journal article" date="2018" name="Mol. Plant">
        <title>The genome of Artemisia annua provides insight into the evolution of Asteraceae family and artemisinin biosynthesis.</title>
        <authorList>
            <person name="Shen Q."/>
            <person name="Zhang L."/>
            <person name="Liao Z."/>
            <person name="Wang S."/>
            <person name="Yan T."/>
            <person name="Shi P."/>
            <person name="Liu M."/>
            <person name="Fu X."/>
            <person name="Pan Q."/>
            <person name="Wang Y."/>
            <person name="Lv Z."/>
            <person name="Lu X."/>
            <person name="Zhang F."/>
            <person name="Jiang W."/>
            <person name="Ma Y."/>
            <person name="Chen M."/>
            <person name="Hao X."/>
            <person name="Li L."/>
            <person name="Tang Y."/>
            <person name="Lv G."/>
            <person name="Zhou Y."/>
            <person name="Sun X."/>
            <person name="Brodelius P.E."/>
            <person name="Rose J.K.C."/>
            <person name="Tang K."/>
        </authorList>
    </citation>
    <scope>NUCLEOTIDE SEQUENCE [LARGE SCALE GENOMIC DNA]</scope>
    <source>
        <strain evidence="14">cv. Huhao1</strain>
        <tissue evidence="13">Leaf</tissue>
    </source>
</reference>
<keyword evidence="5 10" id="KW-0479">Metal-binding</keyword>
<dbReference type="STRING" id="35608.A0A2U1MM51"/>
<evidence type="ECO:0000259" key="12">
    <source>
        <dbReference type="Pfam" id="PF14389"/>
    </source>
</evidence>
<feature type="binding site" description="axial binding residue" evidence="10">
    <location>
        <position position="889"/>
    </location>
    <ligand>
        <name>heme</name>
        <dbReference type="ChEBI" id="CHEBI:30413"/>
    </ligand>
    <ligandPart>
        <name>Fe</name>
        <dbReference type="ChEBI" id="CHEBI:18248"/>
    </ligandPart>
</feature>
<dbReference type="PRINTS" id="PR00385">
    <property type="entry name" value="P450"/>
</dbReference>
<dbReference type="PRINTS" id="PR00463">
    <property type="entry name" value="EP450I"/>
</dbReference>
<keyword evidence="6" id="KW-1133">Transmembrane helix</keyword>
<dbReference type="InterPro" id="IPR017972">
    <property type="entry name" value="Cyt_P450_CS"/>
</dbReference>
<dbReference type="InterPro" id="IPR006869">
    <property type="entry name" value="DUF547"/>
</dbReference>
<dbReference type="GO" id="GO:0020037">
    <property type="term" value="F:heme binding"/>
    <property type="evidence" value="ECO:0007669"/>
    <property type="project" value="InterPro"/>
</dbReference>
<evidence type="ECO:0000256" key="8">
    <source>
        <dbReference type="ARBA" id="ARBA00023004"/>
    </source>
</evidence>
<comment type="caution">
    <text evidence="13">The sequence shown here is derived from an EMBL/GenBank/DDBJ whole genome shotgun (WGS) entry which is preliminary data.</text>
</comment>
<evidence type="ECO:0000256" key="4">
    <source>
        <dbReference type="ARBA" id="ARBA00022692"/>
    </source>
</evidence>
<keyword evidence="14" id="KW-1185">Reference proteome</keyword>
<keyword evidence="8 10" id="KW-0408">Iron</keyword>
<dbReference type="InterPro" id="IPR025757">
    <property type="entry name" value="MIP1_Leuzipper"/>
</dbReference>
<comment type="cofactor">
    <cofactor evidence="1 10">
        <name>heme</name>
        <dbReference type="ChEBI" id="CHEBI:30413"/>
    </cofactor>
</comment>
<dbReference type="Pfam" id="PF14389">
    <property type="entry name" value="Lzipper-MIP1"/>
    <property type="match status" value="1"/>
</dbReference>
<evidence type="ECO:0000256" key="9">
    <source>
        <dbReference type="ARBA" id="ARBA00023136"/>
    </source>
</evidence>
<evidence type="ECO:0000256" key="2">
    <source>
        <dbReference type="ARBA" id="ARBA00004167"/>
    </source>
</evidence>
<dbReference type="GO" id="GO:0016705">
    <property type="term" value="F:oxidoreductase activity, acting on paired donors, with incorporation or reduction of molecular oxygen"/>
    <property type="evidence" value="ECO:0007669"/>
    <property type="project" value="InterPro"/>
</dbReference>
<evidence type="ECO:0000256" key="7">
    <source>
        <dbReference type="ARBA" id="ARBA00023002"/>
    </source>
</evidence>
<dbReference type="InterPro" id="IPR036396">
    <property type="entry name" value="Cyt_P450_sf"/>
</dbReference>
<dbReference type="GO" id="GO:0016020">
    <property type="term" value="C:membrane"/>
    <property type="evidence" value="ECO:0007669"/>
    <property type="project" value="UniProtKB-SubCell"/>
</dbReference>
<dbReference type="GO" id="GO:0004497">
    <property type="term" value="F:monooxygenase activity"/>
    <property type="evidence" value="ECO:0007669"/>
    <property type="project" value="InterPro"/>
</dbReference>
<evidence type="ECO:0000256" key="6">
    <source>
        <dbReference type="ARBA" id="ARBA00022989"/>
    </source>
</evidence>
<feature type="domain" description="Ternary complex factor MIP1 leucine-zipper" evidence="12">
    <location>
        <begin position="52"/>
        <end position="126"/>
    </location>
</feature>